<keyword evidence="4 5" id="KW-0472">Membrane</keyword>
<gene>
    <name evidence="6" type="ORF">soil367_13940</name>
</gene>
<dbReference type="EMBL" id="CP031093">
    <property type="protein sequence ID" value="QCF26945.1"/>
    <property type="molecule type" value="Genomic_DNA"/>
</dbReference>
<evidence type="ECO:0000256" key="5">
    <source>
        <dbReference type="SAM" id="Phobius"/>
    </source>
</evidence>
<dbReference type="InterPro" id="IPR019109">
    <property type="entry name" value="MamF_MmsF"/>
</dbReference>
<evidence type="ECO:0000313" key="7">
    <source>
        <dbReference type="Proteomes" id="UP000298049"/>
    </source>
</evidence>
<comment type="subcellular location">
    <subcellularLocation>
        <location evidence="1">Membrane</location>
        <topology evidence="1">Multi-pass membrane protein</topology>
    </subcellularLocation>
</comment>
<feature type="transmembrane region" description="Helical" evidence="5">
    <location>
        <begin position="94"/>
        <end position="112"/>
    </location>
</feature>
<dbReference type="Pfam" id="PF09685">
    <property type="entry name" value="MamF_MmsF"/>
    <property type="match status" value="1"/>
</dbReference>
<evidence type="ECO:0000256" key="3">
    <source>
        <dbReference type="ARBA" id="ARBA00022989"/>
    </source>
</evidence>
<dbReference type="KEGG" id="hmi:soil367_13940"/>
<dbReference type="Proteomes" id="UP000298049">
    <property type="component" value="Chromosome"/>
</dbReference>
<sequence>MRKISPEDSDADLVPQADLTDEERLWATFSHLSGLLGWIFPLGNLIAPAALLWWHKDQSRFVSDQAKEALNFQLTLTLAVMASVMLMYVLIGFLLMGLVIFYGFVMLVIAAVKANKGRYYRYPLTFRFIP</sequence>
<dbReference type="AlphaFoldDB" id="A0A4P7XJI9"/>
<keyword evidence="7" id="KW-1185">Reference proteome</keyword>
<evidence type="ECO:0000256" key="4">
    <source>
        <dbReference type="ARBA" id="ARBA00023136"/>
    </source>
</evidence>
<organism evidence="6 7">
    <name type="scientific">Hydrocarboniclastica marina</name>
    <dbReference type="NCBI Taxonomy" id="2259620"/>
    <lineage>
        <taxon>Bacteria</taxon>
        <taxon>Pseudomonadati</taxon>
        <taxon>Pseudomonadota</taxon>
        <taxon>Gammaproteobacteria</taxon>
        <taxon>Alteromonadales</taxon>
        <taxon>Alteromonadaceae</taxon>
        <taxon>Hydrocarboniclastica</taxon>
    </lineage>
</organism>
<reference evidence="6 7" key="1">
    <citation type="submission" date="2018-07" db="EMBL/GenBank/DDBJ databases">
        <title>Marsedoiliclastica nanhaica gen. nov. sp. nov., a novel marine hydrocarbonoclastic bacterium isolated from an in-situ enriched hydrocarbon-degrading consortium in deep-sea sediment.</title>
        <authorList>
            <person name="Dong C."/>
            <person name="Ma T."/>
            <person name="Liu R."/>
            <person name="Shao Z."/>
        </authorList>
    </citation>
    <scope>NUCLEOTIDE SEQUENCE [LARGE SCALE GENOMIC DNA]</scope>
    <source>
        <strain evidence="7">soil36-7</strain>
    </source>
</reference>
<accession>A0A4P7XJI9</accession>
<evidence type="ECO:0000256" key="1">
    <source>
        <dbReference type="ARBA" id="ARBA00004141"/>
    </source>
</evidence>
<name>A0A4P7XJI9_9ALTE</name>
<keyword evidence="2 5" id="KW-0812">Transmembrane</keyword>
<evidence type="ECO:0000256" key="2">
    <source>
        <dbReference type="ARBA" id="ARBA00022692"/>
    </source>
</evidence>
<evidence type="ECO:0000313" key="6">
    <source>
        <dbReference type="EMBL" id="QCF26945.1"/>
    </source>
</evidence>
<keyword evidence="3 5" id="KW-1133">Transmembrane helix</keyword>
<protein>
    <submittedName>
        <fullName evidence="6">DUF4870 domain-containing protein</fullName>
    </submittedName>
</protein>
<dbReference type="RefSeq" id="WP_136549652.1">
    <property type="nucleotide sequence ID" value="NZ_CP031093.1"/>
</dbReference>
<dbReference type="OrthoDB" id="9808930at2"/>
<feature type="transmembrane region" description="Helical" evidence="5">
    <location>
        <begin position="35"/>
        <end position="54"/>
    </location>
</feature>
<proteinExistence type="predicted"/>